<sequence>KTIIWSKATLVKAATNIESSRIVCAPTWTLTHEAIFAVSMKQATAIPMNDCATRSVVSNRFLWTDNDEDDDDAALRSSSSGSSINGGTTKQISIPTLPPRNDVMLSRFETPIARAPMNGSKFPFLTIWYNNSLTDQQTEQKSQQKC</sequence>
<protein>
    <submittedName>
        <fullName evidence="2">Uncharacterized protein</fullName>
    </submittedName>
</protein>
<organism evidence="2">
    <name type="scientific">Trichuris suis</name>
    <name type="common">pig whipworm</name>
    <dbReference type="NCBI Taxonomy" id="68888"/>
    <lineage>
        <taxon>Eukaryota</taxon>
        <taxon>Metazoa</taxon>
        <taxon>Ecdysozoa</taxon>
        <taxon>Nematoda</taxon>
        <taxon>Enoplea</taxon>
        <taxon>Dorylaimia</taxon>
        <taxon>Trichinellida</taxon>
        <taxon>Trichuridae</taxon>
        <taxon>Trichuris</taxon>
    </lineage>
</organism>
<dbReference type="Proteomes" id="UP000030758">
    <property type="component" value="Unassembled WGS sequence"/>
</dbReference>
<feature type="compositionally biased region" description="Polar residues" evidence="1">
    <location>
        <begin position="85"/>
        <end position="94"/>
    </location>
</feature>
<feature type="region of interest" description="Disordered" evidence="1">
    <location>
        <begin position="72"/>
        <end position="100"/>
    </location>
</feature>
<dbReference type="AlphaFoldDB" id="A0A085NNI2"/>
<reference evidence="2" key="1">
    <citation type="journal article" date="2014" name="Nat. Genet.">
        <title>Genome and transcriptome of the porcine whipworm Trichuris suis.</title>
        <authorList>
            <person name="Jex A.R."/>
            <person name="Nejsum P."/>
            <person name="Schwarz E.M."/>
            <person name="Hu L."/>
            <person name="Young N.D."/>
            <person name="Hall R.S."/>
            <person name="Korhonen P.K."/>
            <person name="Liao S."/>
            <person name="Thamsborg S."/>
            <person name="Xia J."/>
            <person name="Xu P."/>
            <person name="Wang S."/>
            <person name="Scheerlinck J.P."/>
            <person name="Hofmann A."/>
            <person name="Sternberg P.W."/>
            <person name="Wang J."/>
            <person name="Gasser R.B."/>
        </authorList>
    </citation>
    <scope>NUCLEOTIDE SEQUENCE [LARGE SCALE GENOMIC DNA]</scope>
    <source>
        <strain evidence="2">DCEP-RM93F</strain>
    </source>
</reference>
<dbReference type="EMBL" id="KL367484">
    <property type="protein sequence ID" value="KFD71028.1"/>
    <property type="molecule type" value="Genomic_DNA"/>
</dbReference>
<evidence type="ECO:0000256" key="1">
    <source>
        <dbReference type="SAM" id="MobiDB-lite"/>
    </source>
</evidence>
<evidence type="ECO:0000313" key="2">
    <source>
        <dbReference type="EMBL" id="KFD71028.1"/>
    </source>
</evidence>
<gene>
    <name evidence="2" type="ORF">M514_02604</name>
</gene>
<proteinExistence type="predicted"/>
<name>A0A085NNI2_9BILA</name>
<feature type="non-terminal residue" evidence="2">
    <location>
        <position position="1"/>
    </location>
</feature>
<accession>A0A085NNI2</accession>